<protein>
    <recommendedName>
        <fullName evidence="8">DDE Tnp4 domain-containing protein</fullName>
    </recommendedName>
</protein>
<comment type="similarity">
    <text evidence="3">Belongs to the HARBI1 family.</text>
</comment>
<dbReference type="AlphaFoldDB" id="A0AAN8JTT6"/>
<dbReference type="GO" id="GO:0016787">
    <property type="term" value="F:hydrolase activity"/>
    <property type="evidence" value="ECO:0007669"/>
    <property type="project" value="UniProtKB-KW"/>
</dbReference>
<evidence type="ECO:0000256" key="5">
    <source>
        <dbReference type="ARBA" id="ARBA00022723"/>
    </source>
</evidence>
<evidence type="ECO:0000256" key="1">
    <source>
        <dbReference type="ARBA" id="ARBA00001968"/>
    </source>
</evidence>
<dbReference type="GO" id="GO:0004518">
    <property type="term" value="F:nuclease activity"/>
    <property type="evidence" value="ECO:0007669"/>
    <property type="project" value="UniProtKB-KW"/>
</dbReference>
<dbReference type="InterPro" id="IPR027806">
    <property type="entry name" value="HARBI1_dom"/>
</dbReference>
<dbReference type="EMBL" id="JAZGQO010000007">
    <property type="protein sequence ID" value="KAK6181839.1"/>
    <property type="molecule type" value="Genomic_DNA"/>
</dbReference>
<dbReference type="GO" id="GO:0046872">
    <property type="term" value="F:metal ion binding"/>
    <property type="evidence" value="ECO:0007669"/>
    <property type="project" value="UniProtKB-KW"/>
</dbReference>
<sequence>MPQAPEDWLKIANDFQERWNFPNTLGAIDGKHISLQAPPHPGSVFYNYKHFFSIVLMALVDADYQFIYVDVGCNGRISDGGVFAGSNLKGALDRRLANIPGKSPLKGDDTQEMSYHMLGDEAFPLREDLMKPFPFRNMSEEQRIFNYRLSRARRVVENAFGIMAAKFRIFLGRIILAPEKAESLVLATCALHNFLRSTRDAAYIGPGTLDDEDEGHHLIHGSWRATDSSLLGLGIDSDFYYR</sequence>
<dbReference type="Proteomes" id="UP001347796">
    <property type="component" value="Unassembled WGS sequence"/>
</dbReference>
<keyword evidence="10" id="KW-1185">Reference proteome</keyword>
<evidence type="ECO:0000256" key="4">
    <source>
        <dbReference type="ARBA" id="ARBA00022722"/>
    </source>
</evidence>
<reference evidence="9 10" key="1">
    <citation type="submission" date="2024-01" db="EMBL/GenBank/DDBJ databases">
        <title>The genome of the rayed Mediterranean limpet Patella caerulea (Linnaeus, 1758).</title>
        <authorList>
            <person name="Anh-Thu Weber A."/>
            <person name="Halstead-Nussloch G."/>
        </authorList>
    </citation>
    <scope>NUCLEOTIDE SEQUENCE [LARGE SCALE GENOMIC DNA]</scope>
    <source>
        <strain evidence="9">AATW-2023a</strain>
        <tissue evidence="9">Whole specimen</tissue>
    </source>
</reference>
<evidence type="ECO:0000313" key="9">
    <source>
        <dbReference type="EMBL" id="KAK6181839.1"/>
    </source>
</evidence>
<accession>A0AAN8JTT6</accession>
<evidence type="ECO:0000259" key="8">
    <source>
        <dbReference type="Pfam" id="PF13359"/>
    </source>
</evidence>
<evidence type="ECO:0000313" key="10">
    <source>
        <dbReference type="Proteomes" id="UP001347796"/>
    </source>
</evidence>
<comment type="cofactor">
    <cofactor evidence="1">
        <name>a divalent metal cation</name>
        <dbReference type="ChEBI" id="CHEBI:60240"/>
    </cofactor>
</comment>
<dbReference type="Pfam" id="PF13359">
    <property type="entry name" value="DDE_Tnp_4"/>
    <property type="match status" value="1"/>
</dbReference>
<dbReference type="PANTHER" id="PTHR22930">
    <property type="match status" value="1"/>
</dbReference>
<evidence type="ECO:0000256" key="7">
    <source>
        <dbReference type="ARBA" id="ARBA00023242"/>
    </source>
</evidence>
<evidence type="ECO:0000256" key="3">
    <source>
        <dbReference type="ARBA" id="ARBA00006958"/>
    </source>
</evidence>
<keyword evidence="4" id="KW-0540">Nuclease</keyword>
<dbReference type="PANTHER" id="PTHR22930:SF269">
    <property type="entry name" value="NUCLEASE HARBI1-LIKE PROTEIN"/>
    <property type="match status" value="1"/>
</dbReference>
<evidence type="ECO:0000256" key="2">
    <source>
        <dbReference type="ARBA" id="ARBA00004123"/>
    </source>
</evidence>
<organism evidence="9 10">
    <name type="scientific">Patella caerulea</name>
    <name type="common">Rayed Mediterranean limpet</name>
    <dbReference type="NCBI Taxonomy" id="87958"/>
    <lineage>
        <taxon>Eukaryota</taxon>
        <taxon>Metazoa</taxon>
        <taxon>Spiralia</taxon>
        <taxon>Lophotrochozoa</taxon>
        <taxon>Mollusca</taxon>
        <taxon>Gastropoda</taxon>
        <taxon>Patellogastropoda</taxon>
        <taxon>Patelloidea</taxon>
        <taxon>Patellidae</taxon>
        <taxon>Patella</taxon>
    </lineage>
</organism>
<keyword evidence="7" id="KW-0539">Nucleus</keyword>
<feature type="domain" description="DDE Tnp4" evidence="8">
    <location>
        <begin position="28"/>
        <end position="193"/>
    </location>
</feature>
<keyword evidence="5" id="KW-0479">Metal-binding</keyword>
<gene>
    <name evidence="9" type="ORF">SNE40_009621</name>
</gene>
<dbReference type="GO" id="GO:0005634">
    <property type="term" value="C:nucleus"/>
    <property type="evidence" value="ECO:0007669"/>
    <property type="project" value="UniProtKB-SubCell"/>
</dbReference>
<comment type="subcellular location">
    <subcellularLocation>
        <location evidence="2">Nucleus</location>
    </subcellularLocation>
</comment>
<name>A0AAN8JTT6_PATCE</name>
<dbReference type="InterPro" id="IPR045249">
    <property type="entry name" value="HARBI1-like"/>
</dbReference>
<comment type="caution">
    <text evidence="9">The sequence shown here is derived from an EMBL/GenBank/DDBJ whole genome shotgun (WGS) entry which is preliminary data.</text>
</comment>
<proteinExistence type="inferred from homology"/>
<keyword evidence="6" id="KW-0378">Hydrolase</keyword>
<evidence type="ECO:0000256" key="6">
    <source>
        <dbReference type="ARBA" id="ARBA00022801"/>
    </source>
</evidence>